<dbReference type="Proteomes" id="UP001632038">
    <property type="component" value="Unassembled WGS sequence"/>
</dbReference>
<dbReference type="Pfam" id="PF02992">
    <property type="entry name" value="Transposase_21"/>
    <property type="match status" value="1"/>
</dbReference>
<organism evidence="1 2">
    <name type="scientific">Castilleja foliolosa</name>
    <dbReference type="NCBI Taxonomy" id="1961234"/>
    <lineage>
        <taxon>Eukaryota</taxon>
        <taxon>Viridiplantae</taxon>
        <taxon>Streptophyta</taxon>
        <taxon>Embryophyta</taxon>
        <taxon>Tracheophyta</taxon>
        <taxon>Spermatophyta</taxon>
        <taxon>Magnoliopsida</taxon>
        <taxon>eudicotyledons</taxon>
        <taxon>Gunneridae</taxon>
        <taxon>Pentapetalae</taxon>
        <taxon>asterids</taxon>
        <taxon>lamiids</taxon>
        <taxon>Lamiales</taxon>
        <taxon>Orobanchaceae</taxon>
        <taxon>Pedicularideae</taxon>
        <taxon>Castillejinae</taxon>
        <taxon>Castilleja</taxon>
    </lineage>
</organism>
<sequence length="351" mass="40013">MILSIIYTKMVLRQTITHGGITEKFIFLSLVVPAVRVSEPVNREELTRNDIFNMIEDAAGPDFDMDGDRFDDETPNAAAQSFYDLLDAGKKPLYRGCEKHTLLSFVSRLMNIKAENNISQKCYNQLSELIKGVLPAGNLVPANFYESKKLLRGIGLPVEKIDCCKNNCMIFWGNELDSSLTACKICNEPRYKPIDQGNKKRRKTLVAHKKMYYIPLTPRLQRLYASPATAHDMRWHAEHVTEENVMNHPSDSEAWKLFNQTHSEFAMETRNVRLGLCTDGFQPFGSYGAQYSSWPVVVTPYNLPPWMCMKAQFMFLTVLVPGPANPKHNLDVFLQPLIRELNELWTVGAQT</sequence>
<dbReference type="PANTHER" id="PTHR10775:SF182">
    <property type="entry name" value="TRANSPOSON, EN_SPM-LIKE, TRANSPOSASE-ASSOCIATED DOMAIN PROTEIN-RELATED"/>
    <property type="match status" value="1"/>
</dbReference>
<proteinExistence type="predicted"/>
<evidence type="ECO:0008006" key="3">
    <source>
        <dbReference type="Google" id="ProtNLM"/>
    </source>
</evidence>
<protein>
    <recommendedName>
        <fullName evidence="3">Transposase</fullName>
    </recommendedName>
</protein>
<reference evidence="2" key="1">
    <citation type="journal article" date="2024" name="IScience">
        <title>Strigolactones Initiate the Formation of Haustorium-like Structures in Castilleja.</title>
        <authorList>
            <person name="Buerger M."/>
            <person name="Peterson D."/>
            <person name="Chory J."/>
        </authorList>
    </citation>
    <scope>NUCLEOTIDE SEQUENCE [LARGE SCALE GENOMIC DNA]</scope>
</reference>
<gene>
    <name evidence="1" type="ORF">CASFOL_018105</name>
</gene>
<dbReference type="EMBL" id="JAVIJP010000021">
    <property type="protein sequence ID" value="KAL3638092.1"/>
    <property type="molecule type" value="Genomic_DNA"/>
</dbReference>
<name>A0ABD3D8T0_9LAMI</name>
<evidence type="ECO:0000313" key="2">
    <source>
        <dbReference type="Proteomes" id="UP001632038"/>
    </source>
</evidence>
<keyword evidence="2" id="KW-1185">Reference proteome</keyword>
<dbReference type="AlphaFoldDB" id="A0ABD3D8T0"/>
<comment type="caution">
    <text evidence="1">The sequence shown here is derived from an EMBL/GenBank/DDBJ whole genome shotgun (WGS) entry which is preliminary data.</text>
</comment>
<dbReference type="PANTHER" id="PTHR10775">
    <property type="entry name" value="OS08G0208400 PROTEIN"/>
    <property type="match status" value="1"/>
</dbReference>
<accession>A0ABD3D8T0</accession>
<dbReference type="InterPro" id="IPR004242">
    <property type="entry name" value="Transposase_21"/>
</dbReference>
<evidence type="ECO:0000313" key="1">
    <source>
        <dbReference type="EMBL" id="KAL3638092.1"/>
    </source>
</evidence>